<evidence type="ECO:0000313" key="1">
    <source>
        <dbReference type="EMBL" id="JAE11880.1"/>
    </source>
</evidence>
<protein>
    <submittedName>
        <fullName evidence="1">Uncharacterized protein</fullName>
    </submittedName>
</protein>
<reference evidence="1" key="2">
    <citation type="journal article" date="2015" name="Data Brief">
        <title>Shoot transcriptome of the giant reed, Arundo donax.</title>
        <authorList>
            <person name="Barrero R.A."/>
            <person name="Guerrero F.D."/>
            <person name="Moolhuijzen P."/>
            <person name="Goolsby J.A."/>
            <person name="Tidwell J."/>
            <person name="Bellgard S.E."/>
            <person name="Bellgard M.I."/>
        </authorList>
    </citation>
    <scope>NUCLEOTIDE SEQUENCE</scope>
    <source>
        <tissue evidence="1">Shoot tissue taken approximately 20 cm above the soil surface</tissue>
    </source>
</reference>
<accession>A0A0A9FFP3</accession>
<dbReference type="AlphaFoldDB" id="A0A0A9FFP3"/>
<name>A0A0A9FFP3_ARUDO</name>
<sequence length="41" mass="4887">MIKLVRLAMYTVSLIFFASRCFVHWHVQSLLVLVSNLQFQF</sequence>
<proteinExistence type="predicted"/>
<reference evidence="1" key="1">
    <citation type="submission" date="2014-09" db="EMBL/GenBank/DDBJ databases">
        <authorList>
            <person name="Magalhaes I.L.F."/>
            <person name="Oliveira U."/>
            <person name="Santos F.R."/>
            <person name="Vidigal T.H.D.A."/>
            <person name="Brescovit A.D."/>
            <person name="Santos A.J."/>
        </authorList>
    </citation>
    <scope>NUCLEOTIDE SEQUENCE</scope>
    <source>
        <tissue evidence="1">Shoot tissue taken approximately 20 cm above the soil surface</tissue>
    </source>
</reference>
<organism evidence="1">
    <name type="scientific">Arundo donax</name>
    <name type="common">Giant reed</name>
    <name type="synonym">Donax arundinaceus</name>
    <dbReference type="NCBI Taxonomy" id="35708"/>
    <lineage>
        <taxon>Eukaryota</taxon>
        <taxon>Viridiplantae</taxon>
        <taxon>Streptophyta</taxon>
        <taxon>Embryophyta</taxon>
        <taxon>Tracheophyta</taxon>
        <taxon>Spermatophyta</taxon>
        <taxon>Magnoliopsida</taxon>
        <taxon>Liliopsida</taxon>
        <taxon>Poales</taxon>
        <taxon>Poaceae</taxon>
        <taxon>PACMAD clade</taxon>
        <taxon>Arundinoideae</taxon>
        <taxon>Arundineae</taxon>
        <taxon>Arundo</taxon>
    </lineage>
</organism>
<dbReference type="EMBL" id="GBRH01186016">
    <property type="protein sequence ID" value="JAE11880.1"/>
    <property type="molecule type" value="Transcribed_RNA"/>
</dbReference>